<evidence type="ECO:0000256" key="4">
    <source>
        <dbReference type="ARBA" id="ARBA00023136"/>
    </source>
</evidence>
<dbReference type="SUPFAM" id="SSF103473">
    <property type="entry name" value="MFS general substrate transporter"/>
    <property type="match status" value="1"/>
</dbReference>
<evidence type="ECO:0000313" key="7">
    <source>
        <dbReference type="EMBL" id="KAK4452936.1"/>
    </source>
</evidence>
<reference evidence="7" key="2">
    <citation type="submission" date="2023-05" db="EMBL/GenBank/DDBJ databases">
        <authorList>
            <consortium name="Lawrence Berkeley National Laboratory"/>
            <person name="Steindorff A."/>
            <person name="Hensen N."/>
            <person name="Bonometti L."/>
            <person name="Westerberg I."/>
            <person name="Brannstrom I.O."/>
            <person name="Guillou S."/>
            <person name="Cros-Aarteil S."/>
            <person name="Calhoun S."/>
            <person name="Haridas S."/>
            <person name="Kuo A."/>
            <person name="Mondo S."/>
            <person name="Pangilinan J."/>
            <person name="Riley R."/>
            <person name="Labutti K."/>
            <person name="Andreopoulos B."/>
            <person name="Lipzen A."/>
            <person name="Chen C."/>
            <person name="Yanf M."/>
            <person name="Daum C."/>
            <person name="Ng V."/>
            <person name="Clum A."/>
            <person name="Ohm R."/>
            <person name="Martin F."/>
            <person name="Silar P."/>
            <person name="Natvig D."/>
            <person name="Lalanne C."/>
            <person name="Gautier V."/>
            <person name="Ament-Velasquez S.L."/>
            <person name="Kruys A."/>
            <person name="Hutchinson M.I."/>
            <person name="Powell A.J."/>
            <person name="Barry K."/>
            <person name="Miller A.N."/>
            <person name="Grigoriev I.V."/>
            <person name="Debuchy R."/>
            <person name="Gladieux P."/>
            <person name="Thoren M.H."/>
            <person name="Johannesson H."/>
        </authorList>
    </citation>
    <scope>NUCLEOTIDE SEQUENCE</scope>
    <source>
        <strain evidence="7">PSN243</strain>
    </source>
</reference>
<keyword evidence="2 6" id="KW-0812">Transmembrane</keyword>
<protein>
    <submittedName>
        <fullName evidence="7">Major facilitator superfamily domain-containing protein</fullName>
    </submittedName>
</protein>
<feature type="transmembrane region" description="Helical" evidence="6">
    <location>
        <begin position="369"/>
        <end position="386"/>
    </location>
</feature>
<dbReference type="Proteomes" id="UP001321760">
    <property type="component" value="Unassembled WGS sequence"/>
</dbReference>
<feature type="compositionally biased region" description="Polar residues" evidence="5">
    <location>
        <begin position="18"/>
        <end position="29"/>
    </location>
</feature>
<comment type="caution">
    <text evidence="7">The sequence shown here is derived from an EMBL/GenBank/DDBJ whole genome shotgun (WGS) entry which is preliminary data.</text>
</comment>
<dbReference type="Gene3D" id="1.20.1250.20">
    <property type="entry name" value="MFS general substrate transporter like domains"/>
    <property type="match status" value="2"/>
</dbReference>
<accession>A0AAV9GWZ5</accession>
<reference evidence="7" key="1">
    <citation type="journal article" date="2023" name="Mol. Phylogenet. Evol.">
        <title>Genome-scale phylogeny and comparative genomics of the fungal order Sordariales.</title>
        <authorList>
            <person name="Hensen N."/>
            <person name="Bonometti L."/>
            <person name="Westerberg I."/>
            <person name="Brannstrom I.O."/>
            <person name="Guillou S."/>
            <person name="Cros-Aarteil S."/>
            <person name="Calhoun S."/>
            <person name="Haridas S."/>
            <person name="Kuo A."/>
            <person name="Mondo S."/>
            <person name="Pangilinan J."/>
            <person name="Riley R."/>
            <person name="LaButti K."/>
            <person name="Andreopoulos B."/>
            <person name="Lipzen A."/>
            <person name="Chen C."/>
            <person name="Yan M."/>
            <person name="Daum C."/>
            <person name="Ng V."/>
            <person name="Clum A."/>
            <person name="Steindorff A."/>
            <person name="Ohm R.A."/>
            <person name="Martin F."/>
            <person name="Silar P."/>
            <person name="Natvig D.O."/>
            <person name="Lalanne C."/>
            <person name="Gautier V."/>
            <person name="Ament-Velasquez S.L."/>
            <person name="Kruys A."/>
            <person name="Hutchinson M.I."/>
            <person name="Powell A.J."/>
            <person name="Barry K."/>
            <person name="Miller A.N."/>
            <person name="Grigoriev I.V."/>
            <person name="Debuchy R."/>
            <person name="Gladieux P."/>
            <person name="Hiltunen Thoren M."/>
            <person name="Johannesson H."/>
        </authorList>
    </citation>
    <scope>NUCLEOTIDE SEQUENCE</scope>
    <source>
        <strain evidence="7">PSN243</strain>
    </source>
</reference>
<sequence length="494" mass="53836">MAEHATVESDETRPLVTRPTTPSNSNHTNGNRSHWRLVLAIAALDLILNATTQLTVVPSLTILQDIVCRQHYAHVQLDPSVHFEDRCKVEPVQSEIAYINAWRDSLEILPALFLAVPYGALADRIGRKFVFLLAVFGCLMSDVWIRVVYWFSDVFPTRIVWLSGVWTMIGGGGATLTSIGYVLIADACPPEDRTTAFSYVSAGLIISRLVLIPVGGTFKDPWVPMFISSALMVAGFFLATVFVPETRTTRDESPPSDSEEDDTPKLTLRDHLHNLASSTLNLTTWLTSNARIIPLLLTFFLFQFGEAPNNTLLLQYASKRLGWTLAESSYLLSLSAATHLTTLSLLIPALSSFLLRYLRLEEIAKDQRLAQVSAFFLVTGTAVVALTSSPWLFTAAMVLASLGLAFAVPARSVVTTMVKKEHMALLYTGISVLTYGGVLAGGPVSAALFKVGMRVGGGWEGLPFVVATGCFVGCLGGVLVTWREKDHVGGDDLE</sequence>
<feature type="transmembrane region" description="Helical" evidence="6">
    <location>
        <begin position="392"/>
        <end position="413"/>
    </location>
</feature>
<dbReference type="GO" id="GO:0016020">
    <property type="term" value="C:membrane"/>
    <property type="evidence" value="ECO:0007669"/>
    <property type="project" value="UniProtKB-SubCell"/>
</dbReference>
<dbReference type="EMBL" id="MU865922">
    <property type="protein sequence ID" value="KAK4452936.1"/>
    <property type="molecule type" value="Genomic_DNA"/>
</dbReference>
<feature type="transmembrane region" description="Helical" evidence="6">
    <location>
        <begin position="196"/>
        <end position="216"/>
    </location>
</feature>
<dbReference type="AlphaFoldDB" id="A0AAV9GWZ5"/>
<feature type="transmembrane region" description="Helical" evidence="6">
    <location>
        <begin position="159"/>
        <end position="184"/>
    </location>
</feature>
<organism evidence="7 8">
    <name type="scientific">Podospora aff. communis PSN243</name>
    <dbReference type="NCBI Taxonomy" id="3040156"/>
    <lineage>
        <taxon>Eukaryota</taxon>
        <taxon>Fungi</taxon>
        <taxon>Dikarya</taxon>
        <taxon>Ascomycota</taxon>
        <taxon>Pezizomycotina</taxon>
        <taxon>Sordariomycetes</taxon>
        <taxon>Sordariomycetidae</taxon>
        <taxon>Sordariales</taxon>
        <taxon>Podosporaceae</taxon>
        <taxon>Podospora</taxon>
    </lineage>
</organism>
<feature type="transmembrane region" description="Helical" evidence="6">
    <location>
        <begin position="425"/>
        <end position="449"/>
    </location>
</feature>
<feature type="transmembrane region" description="Helical" evidence="6">
    <location>
        <begin position="129"/>
        <end position="147"/>
    </location>
</feature>
<dbReference type="PANTHER" id="PTHR23507">
    <property type="entry name" value="ZGC:174356"/>
    <property type="match status" value="1"/>
</dbReference>
<dbReference type="GO" id="GO:0022857">
    <property type="term" value="F:transmembrane transporter activity"/>
    <property type="evidence" value="ECO:0007669"/>
    <property type="project" value="InterPro"/>
</dbReference>
<evidence type="ECO:0000256" key="5">
    <source>
        <dbReference type="SAM" id="MobiDB-lite"/>
    </source>
</evidence>
<evidence type="ECO:0000313" key="8">
    <source>
        <dbReference type="Proteomes" id="UP001321760"/>
    </source>
</evidence>
<evidence type="ECO:0000256" key="1">
    <source>
        <dbReference type="ARBA" id="ARBA00004141"/>
    </source>
</evidence>
<evidence type="ECO:0000256" key="2">
    <source>
        <dbReference type="ARBA" id="ARBA00022692"/>
    </source>
</evidence>
<comment type="subcellular location">
    <subcellularLocation>
        <location evidence="1">Membrane</location>
        <topology evidence="1">Multi-pass membrane protein</topology>
    </subcellularLocation>
</comment>
<evidence type="ECO:0000256" key="3">
    <source>
        <dbReference type="ARBA" id="ARBA00022989"/>
    </source>
</evidence>
<feature type="transmembrane region" description="Helical" evidence="6">
    <location>
        <begin position="461"/>
        <end position="482"/>
    </location>
</feature>
<gene>
    <name evidence="7" type="ORF">QBC34DRAFT_20953</name>
</gene>
<evidence type="ECO:0000256" key="6">
    <source>
        <dbReference type="SAM" id="Phobius"/>
    </source>
</evidence>
<feature type="transmembrane region" description="Helical" evidence="6">
    <location>
        <begin position="330"/>
        <end position="357"/>
    </location>
</feature>
<keyword evidence="4 6" id="KW-0472">Membrane</keyword>
<dbReference type="InterPro" id="IPR011701">
    <property type="entry name" value="MFS"/>
</dbReference>
<feature type="transmembrane region" description="Helical" evidence="6">
    <location>
        <begin position="282"/>
        <end position="304"/>
    </location>
</feature>
<name>A0AAV9GWZ5_9PEZI</name>
<dbReference type="PANTHER" id="PTHR23507:SF1">
    <property type="entry name" value="FI18259P1-RELATED"/>
    <property type="match status" value="1"/>
</dbReference>
<dbReference type="Pfam" id="PF07690">
    <property type="entry name" value="MFS_1"/>
    <property type="match status" value="1"/>
</dbReference>
<dbReference type="InterPro" id="IPR036259">
    <property type="entry name" value="MFS_trans_sf"/>
</dbReference>
<keyword evidence="3 6" id="KW-1133">Transmembrane helix</keyword>
<feature type="region of interest" description="Disordered" evidence="5">
    <location>
        <begin position="1"/>
        <end position="29"/>
    </location>
</feature>
<proteinExistence type="predicted"/>
<feature type="transmembrane region" description="Helical" evidence="6">
    <location>
        <begin position="222"/>
        <end position="243"/>
    </location>
</feature>
<feature type="compositionally biased region" description="Basic and acidic residues" evidence="5">
    <location>
        <begin position="1"/>
        <end position="13"/>
    </location>
</feature>
<keyword evidence="8" id="KW-1185">Reference proteome</keyword>